<dbReference type="AlphaFoldDB" id="A0A068RGV6"/>
<feature type="transmembrane region" description="Helical" evidence="1">
    <location>
        <begin position="33"/>
        <end position="52"/>
    </location>
</feature>
<comment type="caution">
    <text evidence="2">The sequence shown here is derived from an EMBL/GenBank/DDBJ whole genome shotgun (WGS) entry which is preliminary data.</text>
</comment>
<keyword evidence="3" id="KW-1185">Reference proteome</keyword>
<keyword evidence="1" id="KW-1133">Transmembrane helix</keyword>
<accession>A0A068RGV6</accession>
<dbReference type="EMBL" id="CBTN010000002">
    <property type="protein sequence ID" value="CDH48945.1"/>
    <property type="molecule type" value="Genomic_DNA"/>
</dbReference>
<gene>
    <name evidence="2" type="ORF">LCOR_00709.1</name>
</gene>
<dbReference type="VEuPathDB" id="FungiDB:LCOR_00709.1"/>
<organism evidence="2 3">
    <name type="scientific">Lichtheimia corymbifera JMRC:FSU:9682</name>
    <dbReference type="NCBI Taxonomy" id="1263082"/>
    <lineage>
        <taxon>Eukaryota</taxon>
        <taxon>Fungi</taxon>
        <taxon>Fungi incertae sedis</taxon>
        <taxon>Mucoromycota</taxon>
        <taxon>Mucoromycotina</taxon>
        <taxon>Mucoromycetes</taxon>
        <taxon>Mucorales</taxon>
        <taxon>Lichtheimiaceae</taxon>
        <taxon>Lichtheimia</taxon>
    </lineage>
</organism>
<dbReference type="Proteomes" id="UP000027586">
    <property type="component" value="Unassembled WGS sequence"/>
</dbReference>
<name>A0A068RGV6_9FUNG</name>
<evidence type="ECO:0000313" key="2">
    <source>
        <dbReference type="EMBL" id="CDH48945.1"/>
    </source>
</evidence>
<keyword evidence="1" id="KW-0472">Membrane</keyword>
<reference evidence="2" key="1">
    <citation type="submission" date="2013-08" db="EMBL/GenBank/DDBJ databases">
        <title>Gene expansion shapes genome architecture in the human pathogen Lichtheimia corymbifera: an evolutionary genomics analysis in the ancient terrestrial Mucorales (Mucoromycotina).</title>
        <authorList>
            <person name="Schwartze V.U."/>
            <person name="Winter S."/>
            <person name="Shelest E."/>
            <person name="Marcet-Houben M."/>
            <person name="Horn F."/>
            <person name="Wehner S."/>
            <person name="Hoffmann K."/>
            <person name="Riege K."/>
            <person name="Sammeth M."/>
            <person name="Nowrousian M."/>
            <person name="Valiante V."/>
            <person name="Linde J."/>
            <person name="Jacobsen I.D."/>
            <person name="Marz M."/>
            <person name="Brakhage A.A."/>
            <person name="Gabaldon T."/>
            <person name="Bocker S."/>
            <person name="Voigt K."/>
        </authorList>
    </citation>
    <scope>NUCLEOTIDE SEQUENCE [LARGE SCALE GENOMIC DNA]</scope>
    <source>
        <strain evidence="2">FSU 9682</strain>
    </source>
</reference>
<protein>
    <submittedName>
        <fullName evidence="2">Uncharacterized protein</fullName>
    </submittedName>
</protein>
<evidence type="ECO:0000256" key="1">
    <source>
        <dbReference type="SAM" id="Phobius"/>
    </source>
</evidence>
<proteinExistence type="predicted"/>
<sequence>MVAVDDNSFPVGIQSTVNKEWNMPKGMGCRGVSLMYLIILFLGSPHIIPRICKRVEEKAKARVGAEIDLFFAPQSH</sequence>
<keyword evidence="1" id="KW-0812">Transmembrane</keyword>
<evidence type="ECO:0000313" key="3">
    <source>
        <dbReference type="Proteomes" id="UP000027586"/>
    </source>
</evidence>